<reference evidence="1" key="1">
    <citation type="submission" date="2020-03" db="EMBL/GenBank/DDBJ databases">
        <title>The deep terrestrial virosphere.</title>
        <authorList>
            <person name="Holmfeldt K."/>
            <person name="Nilsson E."/>
            <person name="Simone D."/>
            <person name="Lopez-Fernandez M."/>
            <person name="Wu X."/>
            <person name="de Brujin I."/>
            <person name="Lundin D."/>
            <person name="Andersson A."/>
            <person name="Bertilsson S."/>
            <person name="Dopson M."/>
        </authorList>
    </citation>
    <scope>NUCLEOTIDE SEQUENCE</scope>
    <source>
        <strain evidence="1">MM171A03190</strain>
    </source>
</reference>
<dbReference type="AlphaFoldDB" id="A0A6M3X4C4"/>
<sequence>MWNTKIKRTCECGRWFIPNSSSQKYCSQDCAKKAVARVRASQEFKCKRKAYRNQRHIREKENAAQRQRNTTIHRKEYLRDYRVYYEKTLDFLFKKNARNLARARLERPNKCGMCGAEKGTVIHHPDYSKPYMVMFVCVECHATIHRSMENGL</sequence>
<dbReference type="EMBL" id="MT143902">
    <property type="protein sequence ID" value="QJH92581.1"/>
    <property type="molecule type" value="Genomic_DNA"/>
</dbReference>
<name>A0A6M3X4C4_9ZZZZ</name>
<accession>A0A6M3X4C4</accession>
<protein>
    <submittedName>
        <fullName evidence="1">Putative lambda recombination protein</fullName>
    </submittedName>
</protein>
<proteinExistence type="predicted"/>
<gene>
    <name evidence="1" type="ORF">MM171A03190_0009</name>
</gene>
<evidence type="ECO:0000313" key="1">
    <source>
        <dbReference type="EMBL" id="QJH92581.1"/>
    </source>
</evidence>
<organism evidence="1">
    <name type="scientific">viral metagenome</name>
    <dbReference type="NCBI Taxonomy" id="1070528"/>
    <lineage>
        <taxon>unclassified sequences</taxon>
        <taxon>metagenomes</taxon>
        <taxon>organismal metagenomes</taxon>
    </lineage>
</organism>